<dbReference type="OrthoDB" id="10460346at2759"/>
<organism evidence="2 3">
    <name type="scientific">Botryosphaeria dothidea</name>
    <dbReference type="NCBI Taxonomy" id="55169"/>
    <lineage>
        <taxon>Eukaryota</taxon>
        <taxon>Fungi</taxon>
        <taxon>Dikarya</taxon>
        <taxon>Ascomycota</taxon>
        <taxon>Pezizomycotina</taxon>
        <taxon>Dothideomycetes</taxon>
        <taxon>Dothideomycetes incertae sedis</taxon>
        <taxon>Botryosphaeriales</taxon>
        <taxon>Botryosphaeriaceae</taxon>
        <taxon>Botryosphaeria</taxon>
    </lineage>
</organism>
<gene>
    <name evidence="2" type="ORF">GTA08_BOTSDO09153</name>
</gene>
<comment type="caution">
    <text evidence="2">The sequence shown here is derived from an EMBL/GenBank/DDBJ whole genome shotgun (WGS) entry which is preliminary data.</text>
</comment>
<feature type="compositionally biased region" description="Polar residues" evidence="1">
    <location>
        <begin position="126"/>
        <end position="136"/>
    </location>
</feature>
<proteinExistence type="predicted"/>
<feature type="compositionally biased region" description="Low complexity" evidence="1">
    <location>
        <begin position="36"/>
        <end position="56"/>
    </location>
</feature>
<feature type="region of interest" description="Disordered" evidence="1">
    <location>
        <begin position="116"/>
        <end position="136"/>
    </location>
</feature>
<feature type="compositionally biased region" description="Polar residues" evidence="1">
    <location>
        <begin position="99"/>
        <end position="109"/>
    </location>
</feature>
<dbReference type="EMBL" id="WWBZ02000062">
    <property type="protein sequence ID" value="KAF4303560.1"/>
    <property type="molecule type" value="Genomic_DNA"/>
</dbReference>
<dbReference type="Proteomes" id="UP000572817">
    <property type="component" value="Unassembled WGS sequence"/>
</dbReference>
<feature type="compositionally biased region" description="Pro residues" evidence="1">
    <location>
        <begin position="1"/>
        <end position="10"/>
    </location>
</feature>
<evidence type="ECO:0000313" key="2">
    <source>
        <dbReference type="EMBL" id="KAF4303560.1"/>
    </source>
</evidence>
<feature type="region of interest" description="Disordered" evidence="1">
    <location>
        <begin position="1"/>
        <end position="84"/>
    </location>
</feature>
<accession>A0A8H4ILB7</accession>
<feature type="region of interest" description="Disordered" evidence="1">
    <location>
        <begin position="90"/>
        <end position="109"/>
    </location>
</feature>
<evidence type="ECO:0000313" key="3">
    <source>
        <dbReference type="Proteomes" id="UP000572817"/>
    </source>
</evidence>
<protein>
    <submittedName>
        <fullName evidence="2">Uncharacterized protein</fullName>
    </submittedName>
</protein>
<reference evidence="2" key="1">
    <citation type="submission" date="2020-04" db="EMBL/GenBank/DDBJ databases">
        <title>Genome Assembly and Annotation of Botryosphaeria dothidea sdau 11-99, a Latent Pathogen of Apple Fruit Ring Rot in China.</title>
        <authorList>
            <person name="Yu C."/>
            <person name="Diao Y."/>
            <person name="Lu Q."/>
            <person name="Zhao J."/>
            <person name="Cui S."/>
            <person name="Peng C."/>
            <person name="He B."/>
            <person name="Liu H."/>
        </authorList>
    </citation>
    <scope>NUCLEOTIDE SEQUENCE [LARGE SCALE GENOMIC DNA]</scope>
    <source>
        <strain evidence="2">Sdau11-99</strain>
    </source>
</reference>
<keyword evidence="3" id="KW-1185">Reference proteome</keyword>
<evidence type="ECO:0000256" key="1">
    <source>
        <dbReference type="SAM" id="MobiDB-lite"/>
    </source>
</evidence>
<sequence length="436" mass="48178">MPPCTPPRGPPSGRIHESPDGSTTTTEPSPGFCSITTSPASTAPSSATSSPRTSASVFKSDRRELNSEKQPPTQASAKKRVSFKFEPGLTASEPVYTPEESSQPSQKLGISSDVVEPLPTSHAHNHTSSANATRSQPVTSDIAYIESISLSSLVPVHALPVFTHIPTRPACFSEPPSLDLYNPTTFGPYTSPHTLAELHDLAWANQHFLIEPCLQCELKGLECPFTVRSPTNAHMGPLMTTIQGKTIIAERDTTAHPRFPACLRCIRNGEADKCIVQRRATMKEIWAFRVQKTVYSEVAEAEVAKIIFPTDRDVADPELFAAKLRLREDLLLAHENTEEKKMYAPTTLGKTWLSTVRFLRWDEDRILRAKDRDRALLSDSKGVLLPHELWGSRWAGRKEKKEREWFAKVMEISERDRHGLCLDCSAGDAVGNEAGS</sequence>
<name>A0A8H4ILB7_9PEZI</name>
<dbReference type="AlphaFoldDB" id="A0A8H4ILB7"/>